<dbReference type="EC" id="6.1.1.16" evidence="4"/>
<evidence type="ECO:0000256" key="3">
    <source>
        <dbReference type="ARBA" id="ARBA00005594"/>
    </source>
</evidence>
<evidence type="ECO:0000256" key="5">
    <source>
        <dbReference type="ARBA" id="ARBA00014738"/>
    </source>
</evidence>
<evidence type="ECO:0000256" key="12">
    <source>
        <dbReference type="ARBA" id="ARBA00022917"/>
    </source>
</evidence>
<evidence type="ECO:0000256" key="4">
    <source>
        <dbReference type="ARBA" id="ARBA00012832"/>
    </source>
</evidence>
<dbReference type="NCBIfam" id="TIGR00435">
    <property type="entry name" value="cysS"/>
    <property type="match status" value="1"/>
</dbReference>
<reference evidence="16" key="1">
    <citation type="submission" date="2018-05" db="EMBL/GenBank/DDBJ databases">
        <authorList>
            <person name="Lanie J.A."/>
            <person name="Ng W.-L."/>
            <person name="Kazmierczak K.M."/>
            <person name="Andrzejewski T.M."/>
            <person name="Davidsen T.M."/>
            <person name="Wayne K.J."/>
            <person name="Tettelin H."/>
            <person name="Glass J.I."/>
            <person name="Rusch D."/>
            <person name="Podicherti R."/>
            <person name="Tsui H.-C.T."/>
            <person name="Winkler M.E."/>
        </authorList>
    </citation>
    <scope>NUCLEOTIDE SEQUENCE</scope>
</reference>
<keyword evidence="6" id="KW-0963">Cytoplasm</keyword>
<evidence type="ECO:0000256" key="8">
    <source>
        <dbReference type="ARBA" id="ARBA00022723"/>
    </source>
</evidence>
<dbReference type="InterPro" id="IPR009080">
    <property type="entry name" value="tRNAsynth_Ia_anticodon-bd"/>
</dbReference>
<protein>
    <recommendedName>
        <fullName evidence="5">Cysteine--tRNA ligase</fullName>
        <ecNumber evidence="4">6.1.1.16</ecNumber>
    </recommendedName>
    <alternativeName>
        <fullName evidence="14">Cysteinyl-tRNA synthetase</fullName>
    </alternativeName>
</protein>
<dbReference type="GO" id="GO:0046872">
    <property type="term" value="F:metal ion binding"/>
    <property type="evidence" value="ECO:0007669"/>
    <property type="project" value="UniProtKB-KW"/>
</dbReference>
<dbReference type="AlphaFoldDB" id="A0A381Y6W9"/>
<dbReference type="CDD" id="cd00672">
    <property type="entry name" value="CysRS_core"/>
    <property type="match status" value="1"/>
</dbReference>
<dbReference type="FunFam" id="3.40.50.620:FF:000130">
    <property type="entry name" value="Cysteine--tRNA ligase"/>
    <property type="match status" value="1"/>
</dbReference>
<evidence type="ECO:0000256" key="6">
    <source>
        <dbReference type="ARBA" id="ARBA00022490"/>
    </source>
</evidence>
<keyword evidence="10" id="KW-0862">Zinc</keyword>
<evidence type="ECO:0000313" key="16">
    <source>
        <dbReference type="EMBL" id="SVA72351.1"/>
    </source>
</evidence>
<keyword evidence="13" id="KW-0030">Aminoacyl-tRNA synthetase</keyword>
<accession>A0A381Y6W9</accession>
<feature type="domain" description="Cysteinyl-tRNA synthetase class Ia DALR" evidence="15">
    <location>
        <begin position="317"/>
        <end position="377"/>
    </location>
</feature>
<dbReference type="InterPro" id="IPR032678">
    <property type="entry name" value="tRNA-synt_1_cat_dom"/>
</dbReference>
<dbReference type="EMBL" id="UINC01017449">
    <property type="protein sequence ID" value="SVA72351.1"/>
    <property type="molecule type" value="Genomic_DNA"/>
</dbReference>
<dbReference type="PRINTS" id="PR00983">
    <property type="entry name" value="TRNASYNTHCYS"/>
</dbReference>
<dbReference type="InterPro" id="IPR024909">
    <property type="entry name" value="Cys-tRNA/MSH_ligase"/>
</dbReference>
<dbReference type="SUPFAM" id="SSF47323">
    <property type="entry name" value="Anticodon-binding domain of a subclass of class I aminoacyl-tRNA synthetases"/>
    <property type="match status" value="1"/>
</dbReference>
<dbReference type="GO" id="GO:0004817">
    <property type="term" value="F:cysteine-tRNA ligase activity"/>
    <property type="evidence" value="ECO:0007669"/>
    <property type="project" value="UniProtKB-EC"/>
</dbReference>
<dbReference type="Pfam" id="PF01406">
    <property type="entry name" value="tRNA-synt_1e"/>
    <property type="match status" value="1"/>
</dbReference>
<dbReference type="InterPro" id="IPR015803">
    <property type="entry name" value="Cys-tRNA-ligase"/>
</dbReference>
<keyword evidence="12" id="KW-0648">Protein biosynthesis</keyword>
<proteinExistence type="inferred from homology"/>
<dbReference type="InterPro" id="IPR014729">
    <property type="entry name" value="Rossmann-like_a/b/a_fold"/>
</dbReference>
<dbReference type="InterPro" id="IPR015273">
    <property type="entry name" value="Cys-tRNA-synt_Ia_DALR"/>
</dbReference>
<sequence>MYVCGITPYAPSHLGHAMCAIVFDVIRRYLEYKGYKVHFIQNFTDIDDKMITAANDEGIEVSELAERNIQAYLSELRQLNVLQASDYPRATEEISSIVAVISDLIEKEYAYAISGDVYFRVKKDEDYGKLSRRNVDELLAGARLAIEETKENPADFVLWKTQKPGEPAWDSPWGPGRPGWHIECTAMSLTYLNNRVDIHGGGQDLVFPHHENEIAQSESYTGIEPFARYWMHNGTLGYGEEKMSKSLGNVFSIGEALEEFSSDALRMFFLSSHYRTPLVFVDESVKGQQRAIDRVKSALTSPSGDGAMLETAGYRARFESAMDEDFNTPIALSVIFDLARDINRESTDGLDVEAAQKLLCDLCKILGLTLKSDDSGLDGNLAPFIDLLLDIREGLRKEKQFELSDRIRDRLDDLGVSIEDTVTGARWKLD</sequence>
<comment type="subcellular location">
    <subcellularLocation>
        <location evidence="2">Cytoplasm</location>
    </subcellularLocation>
</comment>
<gene>
    <name evidence="16" type="ORF">METZ01_LOCUS125205</name>
</gene>
<evidence type="ECO:0000256" key="9">
    <source>
        <dbReference type="ARBA" id="ARBA00022741"/>
    </source>
</evidence>
<dbReference type="Pfam" id="PF09190">
    <property type="entry name" value="DALR_2"/>
    <property type="match status" value="1"/>
</dbReference>
<dbReference type="Gene3D" id="1.20.120.1910">
    <property type="entry name" value="Cysteine-tRNA ligase, C-terminal anti-codon recognition domain"/>
    <property type="match status" value="1"/>
</dbReference>
<evidence type="ECO:0000256" key="13">
    <source>
        <dbReference type="ARBA" id="ARBA00023146"/>
    </source>
</evidence>
<organism evidence="16">
    <name type="scientific">marine metagenome</name>
    <dbReference type="NCBI Taxonomy" id="408172"/>
    <lineage>
        <taxon>unclassified sequences</taxon>
        <taxon>metagenomes</taxon>
        <taxon>ecological metagenomes</taxon>
    </lineage>
</organism>
<keyword evidence="8" id="KW-0479">Metal-binding</keyword>
<evidence type="ECO:0000259" key="15">
    <source>
        <dbReference type="SMART" id="SM00840"/>
    </source>
</evidence>
<dbReference type="SUPFAM" id="SSF52374">
    <property type="entry name" value="Nucleotidylyl transferase"/>
    <property type="match status" value="1"/>
</dbReference>
<evidence type="ECO:0000256" key="14">
    <source>
        <dbReference type="ARBA" id="ARBA00031499"/>
    </source>
</evidence>
<evidence type="ECO:0000256" key="11">
    <source>
        <dbReference type="ARBA" id="ARBA00022840"/>
    </source>
</evidence>
<evidence type="ECO:0000256" key="7">
    <source>
        <dbReference type="ARBA" id="ARBA00022598"/>
    </source>
</evidence>
<evidence type="ECO:0000256" key="2">
    <source>
        <dbReference type="ARBA" id="ARBA00004496"/>
    </source>
</evidence>
<dbReference type="PANTHER" id="PTHR10890">
    <property type="entry name" value="CYSTEINYL-TRNA SYNTHETASE"/>
    <property type="match status" value="1"/>
</dbReference>
<comment type="similarity">
    <text evidence="3">Belongs to the class-I aminoacyl-tRNA synthetase family.</text>
</comment>
<comment type="cofactor">
    <cofactor evidence="1">
        <name>Zn(2+)</name>
        <dbReference type="ChEBI" id="CHEBI:29105"/>
    </cofactor>
</comment>
<dbReference type="GO" id="GO:0005524">
    <property type="term" value="F:ATP binding"/>
    <property type="evidence" value="ECO:0007669"/>
    <property type="project" value="UniProtKB-KW"/>
</dbReference>
<dbReference type="HAMAP" id="MF_00041">
    <property type="entry name" value="Cys_tRNA_synth"/>
    <property type="match status" value="1"/>
</dbReference>
<evidence type="ECO:0000256" key="10">
    <source>
        <dbReference type="ARBA" id="ARBA00022833"/>
    </source>
</evidence>
<keyword evidence="11" id="KW-0067">ATP-binding</keyword>
<name>A0A381Y6W9_9ZZZZ</name>
<dbReference type="PANTHER" id="PTHR10890:SF3">
    <property type="entry name" value="CYSTEINE--TRNA LIGASE, CYTOPLASMIC"/>
    <property type="match status" value="1"/>
</dbReference>
<dbReference type="SMART" id="SM00840">
    <property type="entry name" value="DALR_2"/>
    <property type="match status" value="1"/>
</dbReference>
<keyword evidence="7" id="KW-0436">Ligase</keyword>
<evidence type="ECO:0000256" key="1">
    <source>
        <dbReference type="ARBA" id="ARBA00001947"/>
    </source>
</evidence>
<keyword evidence="9" id="KW-0547">Nucleotide-binding</keyword>
<dbReference type="Gene3D" id="3.40.50.620">
    <property type="entry name" value="HUPs"/>
    <property type="match status" value="1"/>
</dbReference>
<dbReference type="GO" id="GO:0005829">
    <property type="term" value="C:cytosol"/>
    <property type="evidence" value="ECO:0007669"/>
    <property type="project" value="TreeGrafter"/>
</dbReference>
<dbReference type="GO" id="GO:0006423">
    <property type="term" value="P:cysteinyl-tRNA aminoacylation"/>
    <property type="evidence" value="ECO:0007669"/>
    <property type="project" value="InterPro"/>
</dbReference>